<reference evidence="5" key="1">
    <citation type="submission" date="2016-02" db="EMBL/GenBank/DDBJ databases">
        <title>Comparative genomics of biotechnologically important yeasts.</title>
        <authorList>
            <consortium name="DOE Joint Genome Institute"/>
            <person name="Riley R."/>
            <person name="Haridas S."/>
            <person name="Wolfe K.H."/>
            <person name="Lopes M.R."/>
            <person name="Hittinger C.T."/>
            <person name="Goker M."/>
            <person name="Salamov A."/>
            <person name="Wisecaver J."/>
            <person name="Long T.M."/>
            <person name="Aerts A.L."/>
            <person name="Barry K."/>
            <person name="Choi C."/>
            <person name="Clum A."/>
            <person name="Coughlan A.Y."/>
            <person name="Deshpande S."/>
            <person name="Douglass A.P."/>
            <person name="Hanson S.J."/>
            <person name="Klenk H.-P."/>
            <person name="Labutti K."/>
            <person name="Lapidus A."/>
            <person name="Lindquist E."/>
            <person name="Lipzen A."/>
            <person name="Meier-Kolthoff J.P."/>
            <person name="Ohm R.A."/>
            <person name="Otillar R.P."/>
            <person name="Pangilinan J."/>
            <person name="Peng Y."/>
            <person name="Rokas A."/>
            <person name="Rosa C.A."/>
            <person name="Scheuner C."/>
            <person name="Sibirny A.A."/>
            <person name="Slot J.C."/>
            <person name="Stielow J.B."/>
            <person name="Sun H."/>
            <person name="Kurtzman C.P."/>
            <person name="Blackwell M."/>
            <person name="Jeffries T.W."/>
            <person name="Grigoriev I.V."/>
        </authorList>
    </citation>
    <scope>NUCLEOTIDE SEQUENCE [LARGE SCALE GENOMIC DNA]</scope>
    <source>
        <strain evidence="5">NRRL Y-17796</strain>
    </source>
</reference>
<dbReference type="GO" id="GO:0016787">
    <property type="term" value="F:hydrolase activity"/>
    <property type="evidence" value="ECO:0007669"/>
    <property type="project" value="UniProtKB-KW"/>
</dbReference>
<dbReference type="Pfam" id="PF01425">
    <property type="entry name" value="Amidase"/>
    <property type="match status" value="1"/>
</dbReference>
<protein>
    <recommendedName>
        <fullName evidence="3">Amidase domain-containing protein</fullName>
    </recommendedName>
</protein>
<comment type="similarity">
    <text evidence="1">Belongs to the amidase family.</text>
</comment>
<gene>
    <name evidence="4" type="ORF">CANCADRAFT_30470</name>
</gene>
<dbReference type="EMBL" id="KV453841">
    <property type="protein sequence ID" value="ODV92255.1"/>
    <property type="molecule type" value="Genomic_DNA"/>
</dbReference>
<dbReference type="OrthoDB" id="6428749at2759"/>
<dbReference type="InterPro" id="IPR036928">
    <property type="entry name" value="AS_sf"/>
</dbReference>
<dbReference type="SUPFAM" id="SSF75304">
    <property type="entry name" value="Amidase signature (AS) enzymes"/>
    <property type="match status" value="1"/>
</dbReference>
<dbReference type="Gene3D" id="3.90.1300.10">
    <property type="entry name" value="Amidase signature (AS) domain"/>
    <property type="match status" value="1"/>
</dbReference>
<feature type="domain" description="Amidase" evidence="3">
    <location>
        <begin position="10"/>
        <end position="266"/>
    </location>
</feature>
<dbReference type="Proteomes" id="UP000095023">
    <property type="component" value="Unassembled WGS sequence"/>
</dbReference>
<keyword evidence="2" id="KW-0378">Hydrolase</keyword>
<dbReference type="PANTHER" id="PTHR46072">
    <property type="entry name" value="AMIDASE-RELATED-RELATED"/>
    <property type="match status" value="1"/>
</dbReference>
<dbReference type="AlphaFoldDB" id="A0A1E4TKH3"/>
<proteinExistence type="inferred from homology"/>
<name>A0A1E4TKH3_9ASCO</name>
<evidence type="ECO:0000256" key="2">
    <source>
        <dbReference type="ARBA" id="ARBA00022801"/>
    </source>
</evidence>
<dbReference type="PANTHER" id="PTHR46072:SF4">
    <property type="entry name" value="AMIDASE C550.07-RELATED"/>
    <property type="match status" value="1"/>
</dbReference>
<evidence type="ECO:0000259" key="3">
    <source>
        <dbReference type="Pfam" id="PF01425"/>
    </source>
</evidence>
<keyword evidence="5" id="KW-1185">Reference proteome</keyword>
<dbReference type="InterPro" id="IPR023631">
    <property type="entry name" value="Amidase_dom"/>
</dbReference>
<organism evidence="4 5">
    <name type="scientific">Tortispora caseinolytica NRRL Y-17796</name>
    <dbReference type="NCBI Taxonomy" id="767744"/>
    <lineage>
        <taxon>Eukaryota</taxon>
        <taxon>Fungi</taxon>
        <taxon>Dikarya</taxon>
        <taxon>Ascomycota</taxon>
        <taxon>Saccharomycotina</taxon>
        <taxon>Trigonopsidomycetes</taxon>
        <taxon>Trigonopsidales</taxon>
        <taxon>Trigonopsidaceae</taxon>
        <taxon>Tortispora</taxon>
    </lineage>
</organism>
<sequence>MTGNDAIGLAIGPITRSLFASDLFMQVMIDYKPYLYDHTNVAIPWTPAPKPKKLRIGVEVWDGYVMPHPPIVRAIKELEAKIKAYKGDVEIEVVPYESYKPWYAWSIISQLYYPDAGADDKRAMDAVNEPHCFMTDYIMNHEFVKPLSVTELWAKNHERDVFRSEHAEYWHSKNIDVLICPASPFSAPKPHTTKYWPYTSHWNLVDYPSIIFPVSEVKETDLPVPDYKPVSPMDEFVYNLYGGPEEYAKSQVALQLVGFRYQDEKVFAAMSVIEEIQKS</sequence>
<evidence type="ECO:0000256" key="1">
    <source>
        <dbReference type="ARBA" id="ARBA00009199"/>
    </source>
</evidence>
<evidence type="ECO:0000313" key="4">
    <source>
        <dbReference type="EMBL" id="ODV92255.1"/>
    </source>
</evidence>
<accession>A0A1E4TKH3</accession>
<evidence type="ECO:0000313" key="5">
    <source>
        <dbReference type="Proteomes" id="UP000095023"/>
    </source>
</evidence>